<gene>
    <name evidence="1" type="ORF">NPX36_06685</name>
</gene>
<sequence>MRKIVFERFVFIVLLIMLWFLAVKSIRTTDMYHSSFTDVVEKVIYNTRDSTYINIQFKNTGETNMLSGIQNPQFSKNKDLIVKGDAIFKPIFSKDFFVFRKRNGSYLYLYKITSID</sequence>
<protein>
    <submittedName>
        <fullName evidence="1">Uncharacterized protein</fullName>
    </submittedName>
</protein>
<dbReference type="RefSeq" id="WP_257500633.1">
    <property type="nucleotide sequence ID" value="NZ_CP102382.1"/>
</dbReference>
<dbReference type="Proteomes" id="UP001317001">
    <property type="component" value="Chromosome"/>
</dbReference>
<evidence type="ECO:0000313" key="1">
    <source>
        <dbReference type="EMBL" id="UUV22721.1"/>
    </source>
</evidence>
<dbReference type="EMBL" id="CP102382">
    <property type="protein sequence ID" value="UUV22721.1"/>
    <property type="molecule type" value="Genomic_DNA"/>
</dbReference>
<keyword evidence="2" id="KW-1185">Reference proteome</keyword>
<evidence type="ECO:0000313" key="2">
    <source>
        <dbReference type="Proteomes" id="UP001317001"/>
    </source>
</evidence>
<reference evidence="1 2" key="1">
    <citation type="submission" date="2022-08" db="EMBL/GenBank/DDBJ databases">
        <title>Myroides zhujiangensis sp. nov., a novel bacterium isolated from sediment in the Pearl River Estuary.</title>
        <authorList>
            <person name="Cui L."/>
        </authorList>
    </citation>
    <scope>NUCLEOTIDE SEQUENCE [LARGE SCALE GENOMIC DNA]</scope>
    <source>
        <strain evidence="1 2">SCSIO 72103</strain>
    </source>
</reference>
<proteinExistence type="predicted"/>
<accession>A0ABY5NVV7</accession>
<name>A0ABY5NVV7_9FLAO</name>
<organism evidence="1 2">
    <name type="scientific">Paenimyroides aestuarii</name>
    <dbReference type="NCBI Taxonomy" id="2968490"/>
    <lineage>
        <taxon>Bacteria</taxon>
        <taxon>Pseudomonadati</taxon>
        <taxon>Bacteroidota</taxon>
        <taxon>Flavobacteriia</taxon>
        <taxon>Flavobacteriales</taxon>
        <taxon>Flavobacteriaceae</taxon>
        <taxon>Paenimyroides</taxon>
    </lineage>
</organism>